<dbReference type="Gene3D" id="1.50.10.20">
    <property type="match status" value="1"/>
</dbReference>
<dbReference type="PANTHER" id="PTHR40094">
    <property type="entry name" value="ALPHA-2-MACROGLOBULIN HOMOLOG"/>
    <property type="match status" value="1"/>
</dbReference>
<feature type="region of interest" description="Disordered" evidence="2">
    <location>
        <begin position="29"/>
        <end position="60"/>
    </location>
</feature>
<dbReference type="GO" id="GO:0004866">
    <property type="term" value="F:endopeptidase inhibitor activity"/>
    <property type="evidence" value="ECO:0007669"/>
    <property type="project" value="InterPro"/>
</dbReference>
<proteinExistence type="inferred from homology"/>
<dbReference type="SMART" id="SM01419">
    <property type="entry name" value="Thiol-ester_cl"/>
    <property type="match status" value="1"/>
</dbReference>
<dbReference type="Pfam" id="PF17972">
    <property type="entry name" value="bMG5"/>
    <property type="match status" value="1"/>
</dbReference>
<dbReference type="InterPro" id="IPR011625">
    <property type="entry name" value="A2M_N_BRD"/>
</dbReference>
<comment type="similarity">
    <text evidence="1">Belongs to the protease inhibitor I39 (alpha-2-macroglobulin) family. Bacterial alpha-2-macroglobulin subfamily.</text>
</comment>
<dbReference type="Pfam" id="PF01835">
    <property type="entry name" value="MG2"/>
    <property type="match status" value="1"/>
</dbReference>
<evidence type="ECO:0000313" key="5">
    <source>
        <dbReference type="EMBL" id="SIS75009.1"/>
    </source>
</evidence>
<protein>
    <recommendedName>
        <fullName evidence="7">Alpha-2-macroglobulin family protein</fullName>
    </recommendedName>
</protein>
<dbReference type="EMBL" id="FTOA01000003">
    <property type="protein sequence ID" value="SIS75009.1"/>
    <property type="molecule type" value="Genomic_DNA"/>
</dbReference>
<dbReference type="Pfam" id="PF11974">
    <property type="entry name" value="bMG3"/>
    <property type="match status" value="1"/>
</dbReference>
<dbReference type="SMART" id="SM01360">
    <property type="entry name" value="A2M"/>
    <property type="match status" value="1"/>
</dbReference>
<dbReference type="PANTHER" id="PTHR40094:SF1">
    <property type="entry name" value="UBIQUITIN DOMAIN-CONTAINING PROTEIN"/>
    <property type="match status" value="1"/>
</dbReference>
<feature type="domain" description="Alpha-2-macroglobulin bait region" evidence="3">
    <location>
        <begin position="759"/>
        <end position="904"/>
    </location>
</feature>
<dbReference type="RefSeq" id="WP_084194733.1">
    <property type="nucleotide sequence ID" value="NZ_FTOA01000003.1"/>
</dbReference>
<dbReference type="InterPro" id="IPR041203">
    <property type="entry name" value="Bact_A2M_MG5"/>
</dbReference>
<accession>A0A1N7LMJ0</accession>
<evidence type="ECO:0000259" key="3">
    <source>
        <dbReference type="SMART" id="SM01359"/>
    </source>
</evidence>
<keyword evidence="6" id="KW-1185">Reference proteome</keyword>
<dbReference type="Gene3D" id="2.60.40.1930">
    <property type="match status" value="1"/>
</dbReference>
<evidence type="ECO:0000259" key="4">
    <source>
        <dbReference type="SMART" id="SM01360"/>
    </source>
</evidence>
<evidence type="ECO:0000313" key="6">
    <source>
        <dbReference type="Proteomes" id="UP000185678"/>
    </source>
</evidence>
<dbReference type="OrthoDB" id="9767116at2"/>
<dbReference type="Pfam" id="PF17962">
    <property type="entry name" value="bMG6"/>
    <property type="match status" value="1"/>
</dbReference>
<dbReference type="InterPro" id="IPR051802">
    <property type="entry name" value="YfhM-like"/>
</dbReference>
<sequence>MVSRKKLLATVVFAAMGIAGWWLTSRDQAPPPPSTAVTSAPAAPASPPPATTPPTQSASAAAVPLVPQVFRYQRYEVDTGRNDPEVCLVFSAALKPEADSYATFLNFSGGPVTPLRVDDKKLCFGGLRYGESYSMTLRTGLPDKAGEALAEDTVIPLSLGDRAPQVILGKGFWLPRDGNGSLPITSVNVERVRMSIYRVGERALTRMESLFLDDGTISRYRVEEDLDLAASKVWQQDLPLRTPRNQGTVTNLPLPDVVLKGAPGAYWVQVLPIDLNGEPVGEEDYSLPGQWVISSDLAMTTYRGGESGLVVMMRGLASAKPKAGVELTLLAANNEILATATSDQDGKASFAAGLMRGHGGMEPVMLLARQGEDFNLLDLRRSSFDLSDRGVQGREAAGPIDAFLYTERGIYRPGETVYLTALLRDARANLLPGQGTWYIKLFRPNGEEYRSWPVKQTDNGAVTLTVALPKSANLGVWDAQIYGDPKGEAVGKVSFEVDTFVPQRLEVTVTPPSEPVAVGAEVQVPVFARFLYGAVGSGLGGEASLDVAVDPRPFPQHRGYRWGVEGEQVEAVSLPLTLENTDADGKTVATGLLNDIPKATRPLRGVVQVEIAEPGGRATAKRADVPLASAPLFIGIRPLFEGFSVREGTEAGFSVLTVDGQGKPLGQQKLTYHLIEVKTDWQWYKSGSSWSYKQIRREREVAQGHLVSGTDDGLATVKQTLPWGRYRLDVQQDDGEMRATRDFTSGWYGEDSSDTPDQLAVSSDKTGYGAGEQARLHIASDTAGEATIVIANEAVQETHTVSVPAGGVDVPITMQESWAAGAYALVSFYRPLGREVNHAPVRAVGVVWLGVDRAQRTLTVDITAPALVTPRQTVTIPVAVKGLSDGQNSAYVTLAAVDQGILQLTDFKTPDPLTHYFRQRRLGVDMTDDYGRIIRPQAADGSDQGGDAGHGQGLETVPVRSVALFSGLVALKPDGTADIPLEIPDFQGELRLMAVAYDRGKVGSSEQRMTVRDPVVADVILPRFIGSGDQGAATVLLHNVAGQAGDYQVTVQAEGPISGGQPTSTVSLAVGQRMTYTVPLRGAAQNPQPGASPLGIGTVRLSVQGPGGFAISRDWPIQVRAPQAVLSQQERGALAPGERKVIHGIAGVPLQAGTISASLSTSRWLGLDVPALLKSLDRYPYGCLEQTVSRAMPLLAFNDLAGQVLDQQDTGIPQRIDQAIERVLSMQVAADYYEDPLNFATWGGNGDDVQRWMTIYAADFLLQAAERGYDVPANVQDVLLKGLLAQSHASDRSSEDARAYAMAILARFGRLNRQEAVYVHDERQPASIRALLFMGLTFEALKDQARANNSFDLALNHFRQIPQLQIQISQLRQELGAWQGKKDGKAYEALKEKYSTAVNTLRGYLSYDSNGGSNGENSVPPSRVTILYTMIGALAQSNRLAAIPDLLDIGQQETGTLAYLSTEEKAAMLYAASQLARSSGRVDVQVDGTAIGKGDPASRRLDEAALQAGVTVENRGDGPIFYSLSVDGIPSEPLPAQDMDLHVEKAFFTPTGEPLDPTTLHRNQRAVVVINGSTTSQEDGSYGLQDLLPAGLEVEGIVDAGTAGFGWLNLTSSLISQQASDDRVVAVTVLPRSEYDLRENMEGYKDMVPEEKVREQWSFRVAYVVRAVTPGSFTLPAVSAEHMTVLKVQARSAMGQVVIAE</sequence>
<feature type="region of interest" description="Disordered" evidence="2">
    <location>
        <begin position="744"/>
        <end position="765"/>
    </location>
</feature>
<dbReference type="Proteomes" id="UP000185678">
    <property type="component" value="Unassembled WGS sequence"/>
</dbReference>
<dbReference type="InterPro" id="IPR008930">
    <property type="entry name" value="Terpenoid_cyclase/PrenylTrfase"/>
</dbReference>
<reference evidence="5 6" key="1">
    <citation type="submission" date="2017-01" db="EMBL/GenBank/DDBJ databases">
        <authorList>
            <person name="Mah S.A."/>
            <person name="Swanson W.J."/>
            <person name="Moy G.W."/>
            <person name="Vacquier V.D."/>
        </authorList>
    </citation>
    <scope>NUCLEOTIDE SEQUENCE [LARGE SCALE GENOMIC DNA]</scope>
    <source>
        <strain evidence="5 6">DSM 11589</strain>
    </source>
</reference>
<dbReference type="Pfam" id="PF21142">
    <property type="entry name" value="A2M_bMG2"/>
    <property type="match status" value="1"/>
</dbReference>
<dbReference type="InterPro" id="IPR002890">
    <property type="entry name" value="MG2"/>
</dbReference>
<dbReference type="InterPro" id="IPR047565">
    <property type="entry name" value="Alpha-macroglob_thiol-ester_cl"/>
</dbReference>
<evidence type="ECO:0000256" key="2">
    <source>
        <dbReference type="SAM" id="MobiDB-lite"/>
    </source>
</evidence>
<feature type="domain" description="Alpha-2-macroglobulin" evidence="4">
    <location>
        <begin position="962"/>
        <end position="1051"/>
    </location>
</feature>
<dbReference type="SMART" id="SM01359">
    <property type="entry name" value="A2M_N_2"/>
    <property type="match status" value="1"/>
</dbReference>
<evidence type="ECO:0000256" key="1">
    <source>
        <dbReference type="ARBA" id="ARBA00010556"/>
    </source>
</evidence>
<dbReference type="InterPro" id="IPR021868">
    <property type="entry name" value="Alpha_2_Macroglob_MG3"/>
</dbReference>
<gene>
    <name evidence="5" type="ORF">SAMN05421779_103424</name>
</gene>
<dbReference type="InterPro" id="IPR049120">
    <property type="entry name" value="A2M_bMG2"/>
</dbReference>
<dbReference type="Pfam" id="PF07703">
    <property type="entry name" value="A2M_BRD"/>
    <property type="match status" value="1"/>
</dbReference>
<dbReference type="InterPro" id="IPR026284">
    <property type="entry name" value="A2MG_proteobact"/>
</dbReference>
<dbReference type="STRING" id="80876.SAMN05421779_103424"/>
<dbReference type="CDD" id="cd02891">
    <property type="entry name" value="A2M_like"/>
    <property type="match status" value="1"/>
</dbReference>
<dbReference type="PIRSF" id="PIRSF038980">
    <property type="entry name" value="A2M_bac"/>
    <property type="match status" value="1"/>
</dbReference>
<evidence type="ECO:0008006" key="7">
    <source>
        <dbReference type="Google" id="ProtNLM"/>
    </source>
</evidence>
<dbReference type="InterPro" id="IPR001599">
    <property type="entry name" value="Macroglobln_a2"/>
</dbReference>
<dbReference type="InterPro" id="IPR041462">
    <property type="entry name" value="Bact_A2M_MG6"/>
</dbReference>
<dbReference type="Pfam" id="PF00207">
    <property type="entry name" value="A2M"/>
    <property type="match status" value="1"/>
</dbReference>
<organism evidence="5 6">
    <name type="scientific">Insolitispirillum peregrinum</name>
    <dbReference type="NCBI Taxonomy" id="80876"/>
    <lineage>
        <taxon>Bacteria</taxon>
        <taxon>Pseudomonadati</taxon>
        <taxon>Pseudomonadota</taxon>
        <taxon>Alphaproteobacteria</taxon>
        <taxon>Rhodospirillales</taxon>
        <taxon>Novispirillaceae</taxon>
        <taxon>Insolitispirillum</taxon>
    </lineage>
</organism>
<name>A0A1N7LMJ0_9PROT</name>
<dbReference type="SUPFAM" id="SSF48239">
    <property type="entry name" value="Terpenoid cyclases/Protein prenyltransferases"/>
    <property type="match status" value="1"/>
</dbReference>